<organism evidence="4 5">
    <name type="scientific">Candida tropicalis (strain ATCC MYA-3404 / T1)</name>
    <name type="common">Yeast</name>
    <dbReference type="NCBI Taxonomy" id="294747"/>
    <lineage>
        <taxon>Eukaryota</taxon>
        <taxon>Fungi</taxon>
        <taxon>Dikarya</taxon>
        <taxon>Ascomycota</taxon>
        <taxon>Saccharomycotina</taxon>
        <taxon>Pichiomycetes</taxon>
        <taxon>Debaryomycetaceae</taxon>
        <taxon>Candida/Lodderomyces clade</taxon>
        <taxon>Candida</taxon>
    </lineage>
</organism>
<feature type="domain" description="AB hydrolase-1" evidence="3">
    <location>
        <begin position="133"/>
        <end position="262"/>
    </location>
</feature>
<keyword evidence="1" id="KW-0175">Coiled coil</keyword>
<dbReference type="GO" id="GO:0055088">
    <property type="term" value="P:lipid homeostasis"/>
    <property type="evidence" value="ECO:0007669"/>
    <property type="project" value="TreeGrafter"/>
</dbReference>
<dbReference type="STRING" id="294747.C5M4X0"/>
<dbReference type="GO" id="GO:0005743">
    <property type="term" value="C:mitochondrial inner membrane"/>
    <property type="evidence" value="ECO:0007669"/>
    <property type="project" value="TreeGrafter"/>
</dbReference>
<name>C5M4X0_CANTT</name>
<dbReference type="PANTHER" id="PTHR42886:SF23">
    <property type="entry name" value="1-ACYLGLYCEROL-3-PHOSPHATE O-ACYLTRANSFERASE ICT1-RELATED"/>
    <property type="match status" value="1"/>
</dbReference>
<dbReference type="AlphaFoldDB" id="C5M4X0"/>
<dbReference type="RefSeq" id="XP_002547641.1">
    <property type="nucleotide sequence ID" value="XM_002547595.1"/>
</dbReference>
<dbReference type="VEuPathDB" id="FungiDB:CTRG_01948"/>
<dbReference type="GO" id="GO:0042171">
    <property type="term" value="F:lysophosphatidic acid acyltransferase activity"/>
    <property type="evidence" value="ECO:0007669"/>
    <property type="project" value="TreeGrafter"/>
</dbReference>
<sequence>MSDVNTLTSSSLESPLSGNSLESNASSTSSISILQSFQDWWSSPRSLMNENNSELQEDSEQLRQAKQRNRKIEYELFRTMLPSEIYLYEPDKPELETKVPIYGKLLDIELKDGNSIHEFYLENNSDPHAKDQHIVIIHGYMAAMGYFIKNVETLIKIPGVRLHFIDLPGFGNSSRPKFPSEFLIEHENLKDKISQVLEIENWFIDKIENWRMQRDISKFKLIGHSMGGYLSCCYLLKYNHNKMVEDVILVSPMGTESSEASLINNKDHQVNFHNDPFGELHFENKEGEDIIITEELTTFWKTIGQPKFPKSWIIEKLWSTNKSPFEVLQFLGPFYSKILSFWSFRRFKNFGNDSDTTEMIMKLHNYSYSIFNQYQGSGEVAITRLINHEVLAKLPLCNRGLVEFFVENEIRSLWVYGDKDWMNKNGGQYISDEINKRKKGLSSFKVIENAGHHLYLDNPKIFNDLVVEFFRLR</sequence>
<dbReference type="Proteomes" id="UP000002037">
    <property type="component" value="Unassembled WGS sequence"/>
</dbReference>
<dbReference type="GO" id="GO:0004623">
    <property type="term" value="F:phospholipase A2 activity"/>
    <property type="evidence" value="ECO:0007669"/>
    <property type="project" value="TreeGrafter"/>
</dbReference>
<dbReference type="KEGG" id="ctp:CTRG_01948"/>
<dbReference type="Gene3D" id="3.40.50.1820">
    <property type="entry name" value="alpha/beta hydrolase"/>
    <property type="match status" value="1"/>
</dbReference>
<evidence type="ECO:0000313" key="5">
    <source>
        <dbReference type="Proteomes" id="UP000002037"/>
    </source>
</evidence>
<dbReference type="InterPro" id="IPR029058">
    <property type="entry name" value="AB_hydrolase_fold"/>
</dbReference>
<evidence type="ECO:0000256" key="1">
    <source>
        <dbReference type="SAM" id="Coils"/>
    </source>
</evidence>
<dbReference type="GO" id="GO:0006654">
    <property type="term" value="P:phosphatidic acid biosynthetic process"/>
    <property type="evidence" value="ECO:0007669"/>
    <property type="project" value="TreeGrafter"/>
</dbReference>
<gene>
    <name evidence="4" type="ORF">CTRG_01948</name>
</gene>
<dbReference type="ESTHER" id="cantt-c5m4x0">
    <property type="family name" value="CGI-58_ABHD5_ABHD4"/>
</dbReference>
<evidence type="ECO:0000259" key="3">
    <source>
        <dbReference type="Pfam" id="PF00561"/>
    </source>
</evidence>
<feature type="coiled-coil region" evidence="1">
    <location>
        <begin position="45"/>
        <end position="75"/>
    </location>
</feature>
<dbReference type="EMBL" id="GG692396">
    <property type="protein sequence ID" value="EER35086.1"/>
    <property type="molecule type" value="Genomic_DNA"/>
</dbReference>
<feature type="region of interest" description="Disordered" evidence="2">
    <location>
        <begin position="1"/>
        <end position="25"/>
    </location>
</feature>
<dbReference type="Pfam" id="PF00561">
    <property type="entry name" value="Abhydrolase_1"/>
    <property type="match status" value="1"/>
</dbReference>
<dbReference type="InterPro" id="IPR000073">
    <property type="entry name" value="AB_hydrolase_1"/>
</dbReference>
<dbReference type="GeneID" id="8301850"/>
<keyword evidence="5" id="KW-1185">Reference proteome</keyword>
<accession>C5M4X0</accession>
<reference evidence="4 5" key="1">
    <citation type="journal article" date="2009" name="Nature">
        <title>Evolution of pathogenicity and sexual reproduction in eight Candida genomes.</title>
        <authorList>
            <person name="Butler G."/>
            <person name="Rasmussen M.D."/>
            <person name="Lin M.F."/>
            <person name="Santos M.A."/>
            <person name="Sakthikumar S."/>
            <person name="Munro C.A."/>
            <person name="Rheinbay E."/>
            <person name="Grabherr M."/>
            <person name="Forche A."/>
            <person name="Reedy J.L."/>
            <person name="Agrafioti I."/>
            <person name="Arnaud M.B."/>
            <person name="Bates S."/>
            <person name="Brown A.J."/>
            <person name="Brunke S."/>
            <person name="Costanzo M.C."/>
            <person name="Fitzpatrick D.A."/>
            <person name="de Groot P.W."/>
            <person name="Harris D."/>
            <person name="Hoyer L.L."/>
            <person name="Hube B."/>
            <person name="Klis F.M."/>
            <person name="Kodira C."/>
            <person name="Lennard N."/>
            <person name="Logue M.E."/>
            <person name="Martin R."/>
            <person name="Neiman A.M."/>
            <person name="Nikolaou E."/>
            <person name="Quail M.A."/>
            <person name="Quinn J."/>
            <person name="Santos M.C."/>
            <person name="Schmitzberger F.F."/>
            <person name="Sherlock G."/>
            <person name="Shah P."/>
            <person name="Silverstein K.A."/>
            <person name="Skrzypek M.S."/>
            <person name="Soll D."/>
            <person name="Staggs R."/>
            <person name="Stansfield I."/>
            <person name="Stumpf M.P."/>
            <person name="Sudbery P.E."/>
            <person name="Srikantha T."/>
            <person name="Zeng Q."/>
            <person name="Berman J."/>
            <person name="Berriman M."/>
            <person name="Heitman J."/>
            <person name="Gow N.A."/>
            <person name="Lorenz M.C."/>
            <person name="Birren B.W."/>
            <person name="Kellis M."/>
            <person name="Cuomo C.A."/>
        </authorList>
    </citation>
    <scope>NUCLEOTIDE SEQUENCE [LARGE SCALE GENOMIC DNA]</scope>
    <source>
        <strain evidence="5">ATCC MYA-3404 / T1</strain>
    </source>
</reference>
<proteinExistence type="predicted"/>
<dbReference type="GO" id="GO:0035965">
    <property type="term" value="P:cardiolipin acyl-chain remodeling"/>
    <property type="evidence" value="ECO:0007669"/>
    <property type="project" value="TreeGrafter"/>
</dbReference>
<dbReference type="PANTHER" id="PTHR42886">
    <property type="entry name" value="RE40534P-RELATED"/>
    <property type="match status" value="1"/>
</dbReference>
<dbReference type="eggNOG" id="KOG4409">
    <property type="taxonomic scope" value="Eukaryota"/>
</dbReference>
<dbReference type="SUPFAM" id="SSF53474">
    <property type="entry name" value="alpha/beta-Hydrolases"/>
    <property type="match status" value="1"/>
</dbReference>
<dbReference type="HOGENOM" id="CLU_017361_3_1_1"/>
<dbReference type="OrthoDB" id="7457040at2759"/>
<evidence type="ECO:0000256" key="2">
    <source>
        <dbReference type="SAM" id="MobiDB-lite"/>
    </source>
</evidence>
<protein>
    <recommendedName>
        <fullName evidence="3">AB hydrolase-1 domain-containing protein</fullName>
    </recommendedName>
</protein>
<evidence type="ECO:0000313" key="4">
    <source>
        <dbReference type="EMBL" id="EER35086.1"/>
    </source>
</evidence>